<dbReference type="Pfam" id="PF14732">
    <property type="entry name" value="UAE_UbL"/>
    <property type="match status" value="1"/>
</dbReference>
<feature type="binding site" evidence="10">
    <location>
        <begin position="93"/>
        <end position="94"/>
    </location>
    <ligand>
        <name>ATP</name>
        <dbReference type="ChEBI" id="CHEBI:30616"/>
    </ligand>
</feature>
<feature type="binding site" evidence="11">
    <location>
        <position position="466"/>
    </location>
    <ligand>
        <name>Zn(2+)</name>
        <dbReference type="ChEBI" id="CHEBI:29105"/>
    </ligand>
</feature>
<dbReference type="FunFam" id="3.50.50.80:FF:000002">
    <property type="entry name" value="SUMO-activating enzyme subunit 2"/>
    <property type="match status" value="1"/>
</dbReference>
<dbReference type="InterPro" id="IPR023318">
    <property type="entry name" value="Ub_act_enz_dom_a_sf"/>
</dbReference>
<dbReference type="Gene3D" id="1.10.10.520">
    <property type="entry name" value="Ubiquitin activating enzymes (Uba3). Chain: B, domain 2"/>
    <property type="match status" value="1"/>
</dbReference>
<comment type="similarity">
    <text evidence="2 8">Belongs to the ubiquitin-activating E1 family.</text>
</comment>
<evidence type="ECO:0000256" key="5">
    <source>
        <dbReference type="ARBA" id="ARBA00022786"/>
    </source>
</evidence>
<feature type="region of interest" description="Disordered" evidence="12">
    <location>
        <begin position="199"/>
        <end position="246"/>
    </location>
</feature>
<dbReference type="GO" id="GO:0005524">
    <property type="term" value="F:ATP binding"/>
    <property type="evidence" value="ECO:0007669"/>
    <property type="project" value="UniProtKB-UniRule"/>
</dbReference>
<comment type="subunit">
    <text evidence="8">Heterodimer.</text>
</comment>
<feature type="binding site" evidence="10">
    <location>
        <begin position="50"/>
        <end position="53"/>
    </location>
    <ligand>
        <name>ATP</name>
        <dbReference type="ChEBI" id="CHEBI:30616"/>
    </ligand>
</feature>
<evidence type="ECO:0000256" key="4">
    <source>
        <dbReference type="ARBA" id="ARBA00022741"/>
    </source>
</evidence>
<dbReference type="UniPathway" id="UPA00886"/>
<feature type="binding site" evidence="10">
    <location>
        <begin position="18"/>
        <end position="23"/>
    </location>
    <ligand>
        <name>ATP</name>
        <dbReference type="ChEBI" id="CHEBI:30616"/>
    </ligand>
</feature>
<dbReference type="PANTHER" id="PTHR10953">
    <property type="entry name" value="UBIQUITIN-ACTIVATING ENZYME E1"/>
    <property type="match status" value="1"/>
</dbReference>
<dbReference type="InterPro" id="IPR028077">
    <property type="entry name" value="UAE_UbL_dom"/>
</dbReference>
<proteinExistence type="inferred from homology"/>
<accession>A0A6G1SQK5</accession>
<dbReference type="SUPFAM" id="SSF69572">
    <property type="entry name" value="Activating enzymes of the ubiquitin-like proteins"/>
    <property type="match status" value="1"/>
</dbReference>
<feature type="domain" description="Ubiquitin/SUMO-activating enzyme ubiquitin-like" evidence="14">
    <location>
        <begin position="477"/>
        <end position="563"/>
    </location>
</feature>
<dbReference type="GO" id="GO:0046872">
    <property type="term" value="F:metal ion binding"/>
    <property type="evidence" value="ECO:0007669"/>
    <property type="project" value="UniProtKB-KW"/>
</dbReference>
<feature type="binding site" evidence="10">
    <location>
        <position position="42"/>
    </location>
    <ligand>
        <name>ATP</name>
        <dbReference type="ChEBI" id="CHEBI:30616"/>
    </ligand>
</feature>
<dbReference type="GO" id="GO:0031510">
    <property type="term" value="C:SUMO activating enzyme complex"/>
    <property type="evidence" value="ECO:0007669"/>
    <property type="project" value="UniProtKB-UniRule"/>
</dbReference>
<dbReference type="PANTHER" id="PTHR10953:SF5">
    <property type="entry name" value="SUMO-ACTIVATING ENZYME SUBUNIT 2"/>
    <property type="match status" value="1"/>
</dbReference>
<feature type="binding site" evidence="11">
    <location>
        <position position="463"/>
    </location>
    <ligand>
        <name>Zn(2+)</name>
        <dbReference type="ChEBI" id="CHEBI:29105"/>
    </ligand>
</feature>
<evidence type="ECO:0000259" key="14">
    <source>
        <dbReference type="Pfam" id="PF14732"/>
    </source>
</evidence>
<evidence type="ECO:0000256" key="1">
    <source>
        <dbReference type="ARBA" id="ARBA00004718"/>
    </source>
</evidence>
<protein>
    <recommendedName>
        <fullName evidence="8">SUMO-activating enzyme subunit</fullName>
    </recommendedName>
</protein>
<dbReference type="EMBL" id="GGYP01007402">
    <property type="protein sequence ID" value="MDE52173.1"/>
    <property type="molecule type" value="Transcribed_RNA"/>
</dbReference>
<dbReference type="InterPro" id="IPR000594">
    <property type="entry name" value="ThiF_NAD_FAD-bd"/>
</dbReference>
<feature type="domain" description="THIF-type NAD/FAD binding fold" evidence="13">
    <location>
        <begin position="3"/>
        <end position="416"/>
    </location>
</feature>
<dbReference type="InterPro" id="IPR035985">
    <property type="entry name" value="Ubiquitin-activating_enz"/>
</dbReference>
<keyword evidence="3 8" id="KW-0479">Metal-binding</keyword>
<sequence length="586" mass="65830">MDKQLRDKIERCKVLLVGAGGIGCEVLKNLTLTGFKNIDAIDLDTIDVSNLNRQFLFNKSNVGQSKSEVAIEIAKREYAPTQDGLNLKAIHKSITLSEFDVDFFRQYSFVINALDNRAARSHVNRMCLAAEIPLLESGTAGYTGQLKLIKNSLYACYECDGLQKEGRTFATCTIRNTPSQPIHCIVWAKHLFHQLFGEDDPDNDVSPQMEQQANGSSHTSNGTSDSTNNGTETEAQSEIDSSNKPKSISTREWANTYSYDPLLLFEKLYNYDIKYLLSMDNLWKERARPSQLDYTKLTQDQGSTSAESNNGFKLGNQRLWTLKECVEVFCDSVNKLYDRLKTSGYQHWDKDDEVALNFVVAASNLRSKCFNIERKSPFDVKSLAGNIVPAISSTNSIVGGLLVLQAIRLLKSIPVGEEYRKMNDAARNELLKDTGKMTFVNFTSLTRKDLISSYECAPPVPTCLGCSRGNVPEIEVHLSMKDTTLADLVDKVIINTLAFVCPDIGLNDDSGIIIWSKDEETEDPESSSKNKQRRLIELPHIKPPKTRLLISDLIQDKQIVMVLIDELIDEEKHNNFFYARLNGDEV</sequence>
<dbReference type="GO" id="GO:0016925">
    <property type="term" value="P:protein sumoylation"/>
    <property type="evidence" value="ECO:0007669"/>
    <property type="project" value="UniProtKB-UniRule"/>
</dbReference>
<comment type="pathway">
    <text evidence="1 8">Protein modification; protein sumoylation.</text>
</comment>
<evidence type="ECO:0000256" key="3">
    <source>
        <dbReference type="ARBA" id="ARBA00022723"/>
    </source>
</evidence>
<evidence type="ECO:0000256" key="9">
    <source>
        <dbReference type="PIRSR" id="PIRSR039133-1"/>
    </source>
</evidence>
<keyword evidence="7 8" id="KW-0067">ATP-binding</keyword>
<organism evidence="15">
    <name type="scientific">Aceria tosichella</name>
    <name type="common">wheat curl mite</name>
    <dbReference type="NCBI Taxonomy" id="561515"/>
    <lineage>
        <taxon>Eukaryota</taxon>
        <taxon>Metazoa</taxon>
        <taxon>Ecdysozoa</taxon>
        <taxon>Arthropoda</taxon>
        <taxon>Chelicerata</taxon>
        <taxon>Arachnida</taxon>
        <taxon>Acari</taxon>
        <taxon>Acariformes</taxon>
        <taxon>Trombidiformes</taxon>
        <taxon>Prostigmata</taxon>
        <taxon>Eupodina</taxon>
        <taxon>Eriophyoidea</taxon>
        <taxon>Eriophyidae</taxon>
        <taxon>Eriophyinae</taxon>
        <taxon>Aceriini</taxon>
        <taxon>Aceria</taxon>
    </lineage>
</organism>
<dbReference type="PIRSF" id="PIRSF039133">
    <property type="entry name" value="SUMO_E1B"/>
    <property type="match status" value="1"/>
</dbReference>
<evidence type="ECO:0000256" key="8">
    <source>
        <dbReference type="PIRNR" id="PIRNR039133"/>
    </source>
</evidence>
<dbReference type="AlphaFoldDB" id="A0A6G1SQK5"/>
<dbReference type="Gene3D" id="3.10.290.20">
    <property type="entry name" value="Ubiquitin-like 2 activating enzyme e1b. Chain: B, domain 3"/>
    <property type="match status" value="1"/>
</dbReference>
<keyword evidence="4 8" id="KW-0547">Nucleotide-binding</keyword>
<dbReference type="Gene3D" id="3.50.50.80">
    <property type="entry name" value="Ubiquitin-activating enzyme E1, inactive adenylation domain, subdomain 1"/>
    <property type="match status" value="1"/>
</dbReference>
<dbReference type="PROSITE" id="PS51257">
    <property type="entry name" value="PROKAR_LIPOPROTEIN"/>
    <property type="match status" value="1"/>
</dbReference>
<gene>
    <name evidence="15" type="primary">UBA2</name>
    <name evidence="15" type="ORF">g.17312</name>
</gene>
<evidence type="ECO:0000256" key="12">
    <source>
        <dbReference type="SAM" id="MobiDB-lite"/>
    </source>
</evidence>
<keyword evidence="6 8" id="KW-0862">Zinc</keyword>
<dbReference type="InterPro" id="IPR030661">
    <property type="entry name" value="Uba2"/>
</dbReference>
<dbReference type="GO" id="GO:0019948">
    <property type="term" value="F:SUMO activating enzyme activity"/>
    <property type="evidence" value="ECO:0007669"/>
    <property type="project" value="UniProtKB-UniRule"/>
</dbReference>
<feature type="binding site" evidence="11">
    <location>
        <position position="156"/>
    </location>
    <ligand>
        <name>Zn(2+)</name>
        <dbReference type="ChEBI" id="CHEBI:29105"/>
    </ligand>
</feature>
<feature type="binding site" evidence="10">
    <location>
        <begin position="115"/>
        <end position="120"/>
    </location>
    <ligand>
        <name>ATP</name>
        <dbReference type="ChEBI" id="CHEBI:30616"/>
    </ligand>
</feature>
<dbReference type="InterPro" id="IPR042449">
    <property type="entry name" value="Ub-E1_IAD_1"/>
</dbReference>
<evidence type="ECO:0000256" key="11">
    <source>
        <dbReference type="PIRSR" id="PIRSR039133-3"/>
    </source>
</evidence>
<name>A0A6G1SQK5_9ACAR</name>
<evidence type="ECO:0000256" key="2">
    <source>
        <dbReference type="ARBA" id="ARBA00005673"/>
    </source>
</evidence>
<feature type="compositionally biased region" description="Polar residues" evidence="12">
    <location>
        <begin position="205"/>
        <end position="246"/>
    </location>
</feature>
<evidence type="ECO:0000256" key="10">
    <source>
        <dbReference type="PIRSR" id="PIRSR039133-2"/>
    </source>
</evidence>
<feature type="active site" description="Glycyl thioester intermediate" evidence="9">
    <location>
        <position position="172"/>
    </location>
</feature>
<reference evidence="15" key="1">
    <citation type="submission" date="2018-10" db="EMBL/GenBank/DDBJ databases">
        <title>Transcriptome assembly of Aceria tosichella (Wheat curl mite) Type 2.</title>
        <authorList>
            <person name="Scully E.D."/>
            <person name="Geib S.M."/>
            <person name="Palmer N.A."/>
            <person name="Gupta A.K."/>
            <person name="Sarath G."/>
            <person name="Tatineni S."/>
        </authorList>
    </citation>
    <scope>NUCLEOTIDE SEQUENCE</scope>
    <source>
        <strain evidence="15">LincolnNE</strain>
    </source>
</reference>
<dbReference type="InterPro" id="IPR045886">
    <property type="entry name" value="ThiF/MoeB/HesA"/>
</dbReference>
<evidence type="ECO:0000256" key="6">
    <source>
        <dbReference type="ARBA" id="ARBA00022833"/>
    </source>
</evidence>
<evidence type="ECO:0000256" key="7">
    <source>
        <dbReference type="ARBA" id="ARBA00022840"/>
    </source>
</evidence>
<dbReference type="GO" id="GO:0005737">
    <property type="term" value="C:cytoplasm"/>
    <property type="evidence" value="ECO:0007669"/>
    <property type="project" value="TreeGrafter"/>
</dbReference>
<evidence type="ECO:0000259" key="13">
    <source>
        <dbReference type="Pfam" id="PF00899"/>
    </source>
</evidence>
<keyword evidence="5 8" id="KW-0833">Ubl conjugation pathway</keyword>
<evidence type="ECO:0000313" key="15">
    <source>
        <dbReference type="EMBL" id="MDE52173.1"/>
    </source>
</evidence>
<dbReference type="Pfam" id="PF00899">
    <property type="entry name" value="ThiF"/>
    <property type="match status" value="1"/>
</dbReference>
<feature type="binding site" evidence="11">
    <location>
        <position position="159"/>
    </location>
    <ligand>
        <name>Zn(2+)</name>
        <dbReference type="ChEBI" id="CHEBI:29105"/>
    </ligand>
</feature>
<feature type="binding site" evidence="10">
    <location>
        <position position="66"/>
    </location>
    <ligand>
        <name>ATP</name>
        <dbReference type="ChEBI" id="CHEBI:30616"/>
    </ligand>
</feature>